<evidence type="ECO:0000256" key="5">
    <source>
        <dbReference type="ARBA" id="ARBA00023315"/>
    </source>
</evidence>
<dbReference type="Pfam" id="PF13480">
    <property type="entry name" value="Acetyltransf_6"/>
    <property type="match status" value="1"/>
</dbReference>
<dbReference type="InterPro" id="IPR038740">
    <property type="entry name" value="BioF2-like_GNAT_dom"/>
</dbReference>
<dbReference type="PANTHER" id="PTHR36174:SF1">
    <property type="entry name" value="LIPID II:GLYCINE GLYCYLTRANSFERASE"/>
    <property type="match status" value="1"/>
</dbReference>
<proteinExistence type="inferred from homology"/>
<dbReference type="GO" id="GO:0016746">
    <property type="term" value="F:acyltransferase activity"/>
    <property type="evidence" value="ECO:0007669"/>
    <property type="project" value="UniProtKB-KW"/>
</dbReference>
<dbReference type="PROSITE" id="PS51191">
    <property type="entry name" value="FEMABX"/>
    <property type="match status" value="1"/>
</dbReference>
<dbReference type="EC" id="2.3.1.-" evidence="8"/>
<comment type="similarity">
    <text evidence="1">Belongs to the FemABX family.</text>
</comment>
<dbReference type="PANTHER" id="PTHR36174">
    <property type="entry name" value="LIPID II:GLYCINE GLYCYLTRANSFERASE"/>
    <property type="match status" value="1"/>
</dbReference>
<keyword evidence="6" id="KW-0961">Cell wall biogenesis/degradation</keyword>
<dbReference type="InterPro" id="IPR050644">
    <property type="entry name" value="PG_Glycine_Bridge_Synth"/>
</dbReference>
<evidence type="ECO:0000259" key="7">
    <source>
        <dbReference type="Pfam" id="PF13480"/>
    </source>
</evidence>
<keyword evidence="3" id="KW-0133">Cell shape</keyword>
<comment type="caution">
    <text evidence="8">The sequence shown here is derived from an EMBL/GenBank/DDBJ whole genome shotgun (WGS) entry which is preliminary data.</text>
</comment>
<dbReference type="InterPro" id="IPR003447">
    <property type="entry name" value="FEMABX"/>
</dbReference>
<evidence type="ECO:0000256" key="2">
    <source>
        <dbReference type="ARBA" id="ARBA00022679"/>
    </source>
</evidence>
<dbReference type="EMBL" id="JAUDUY010000011">
    <property type="protein sequence ID" value="MDM9632560.1"/>
    <property type="molecule type" value="Genomic_DNA"/>
</dbReference>
<name>A0ABT7WI27_9FLAO</name>
<keyword evidence="4" id="KW-0573">Peptidoglycan synthesis</keyword>
<dbReference type="SUPFAM" id="SSF55729">
    <property type="entry name" value="Acyl-CoA N-acyltransferases (Nat)"/>
    <property type="match status" value="1"/>
</dbReference>
<reference evidence="8" key="1">
    <citation type="submission" date="2023-06" db="EMBL/GenBank/DDBJ databases">
        <title>Robiginitalea aurantiacus sp. nov. and Algoriphagus sediminis sp. nov., isolated from coastal sediment.</title>
        <authorList>
            <person name="Zhou Z.Y."/>
            <person name="An J."/>
            <person name="Jia Y.W."/>
            <person name="Du Z.J."/>
        </authorList>
    </citation>
    <scope>NUCLEOTIDE SEQUENCE</scope>
    <source>
        <strain evidence="8">M39</strain>
    </source>
</reference>
<dbReference type="InterPro" id="IPR016181">
    <property type="entry name" value="Acyl_CoA_acyltransferase"/>
</dbReference>
<keyword evidence="2 8" id="KW-0808">Transferase</keyword>
<keyword evidence="9" id="KW-1185">Reference proteome</keyword>
<evidence type="ECO:0000256" key="3">
    <source>
        <dbReference type="ARBA" id="ARBA00022960"/>
    </source>
</evidence>
<organism evidence="8 9">
    <name type="scientific">Robiginitalea aurantiaca</name>
    <dbReference type="NCBI Taxonomy" id="3056915"/>
    <lineage>
        <taxon>Bacteria</taxon>
        <taxon>Pseudomonadati</taxon>
        <taxon>Bacteroidota</taxon>
        <taxon>Flavobacteriia</taxon>
        <taxon>Flavobacteriales</taxon>
        <taxon>Flavobacteriaceae</taxon>
        <taxon>Robiginitalea</taxon>
    </lineage>
</organism>
<evidence type="ECO:0000256" key="4">
    <source>
        <dbReference type="ARBA" id="ARBA00022984"/>
    </source>
</evidence>
<dbReference type="RefSeq" id="WP_289725925.1">
    <property type="nucleotide sequence ID" value="NZ_JAUDUY010000011.1"/>
</dbReference>
<dbReference type="Gene3D" id="3.40.630.30">
    <property type="match status" value="1"/>
</dbReference>
<sequence>MLELKFFPISVEEDIWRYKSLLSQIDPYNPYSRYELIDLESSRDNKSLNYFLLTSKGLPIVLMPFYLEKIHIENEPTAYFDVTTPWGYMGPIVKPENISILESFWKKADEWYRSNNVISEFVRFSFNGNQMGYSGTIAHTLSNIRGRLLSTEELWGGFKRSVRKNYNTAIRNQLVYRIYHKNIPVEKIEDFYSIWKGTMDRLEAAPSYYHSLDYFSNYICNNEDCCALAIVENPDGVAISTELLLFNEDTMFSFLGGTDAKYFASRPNDLLKIESMKWAREQGLKYYMLGGGLSDGDTLYQYKKKFFPEEPEVIFYTGRKIVNPEVYGEISLLSGFGYSEPFIQNDLSNRFFPKYRSQKVSL</sequence>
<gene>
    <name evidence="8" type="ORF">QU605_13870</name>
</gene>
<keyword evidence="5 8" id="KW-0012">Acyltransferase</keyword>
<evidence type="ECO:0000256" key="6">
    <source>
        <dbReference type="ARBA" id="ARBA00023316"/>
    </source>
</evidence>
<evidence type="ECO:0000313" key="8">
    <source>
        <dbReference type="EMBL" id="MDM9632560.1"/>
    </source>
</evidence>
<feature type="domain" description="BioF2-like acetyltransferase" evidence="7">
    <location>
        <begin position="211"/>
        <end position="303"/>
    </location>
</feature>
<evidence type="ECO:0000256" key="1">
    <source>
        <dbReference type="ARBA" id="ARBA00009943"/>
    </source>
</evidence>
<evidence type="ECO:0000313" key="9">
    <source>
        <dbReference type="Proteomes" id="UP001174839"/>
    </source>
</evidence>
<protein>
    <submittedName>
        <fullName evidence="8">GNAT family N-acetyltransferase</fullName>
        <ecNumber evidence="8">2.3.1.-</ecNumber>
    </submittedName>
</protein>
<accession>A0ABT7WI27</accession>
<dbReference type="Proteomes" id="UP001174839">
    <property type="component" value="Unassembled WGS sequence"/>
</dbReference>